<name>A0A5R8ZX81_9MICC</name>
<evidence type="ECO:0000313" key="1">
    <source>
        <dbReference type="EMBL" id="TLP70475.1"/>
    </source>
</evidence>
<dbReference type="RefSeq" id="WP_138171317.1">
    <property type="nucleotide sequence ID" value="NZ_VAWA01000057.1"/>
</dbReference>
<dbReference type="AlphaFoldDB" id="A0A5R8ZX81"/>
<comment type="caution">
    <text evidence="1">The sequence shown here is derived from an EMBL/GenBank/DDBJ whole genome shotgun (WGS) entry which is preliminary data.</text>
</comment>
<dbReference type="EMBL" id="VAWA01000057">
    <property type="protein sequence ID" value="TLP70475.1"/>
    <property type="molecule type" value="Genomic_DNA"/>
</dbReference>
<accession>A0A5R8ZX81</accession>
<dbReference type="OrthoDB" id="5076401at2"/>
<organism evidence="1 2">
    <name type="scientific">Nesterenkonia sphaerica</name>
    <dbReference type="NCBI Taxonomy" id="1804988"/>
    <lineage>
        <taxon>Bacteria</taxon>
        <taxon>Bacillati</taxon>
        <taxon>Actinomycetota</taxon>
        <taxon>Actinomycetes</taxon>
        <taxon>Micrococcales</taxon>
        <taxon>Micrococcaceae</taxon>
        <taxon>Nesterenkonia</taxon>
    </lineage>
</organism>
<dbReference type="Proteomes" id="UP000306544">
    <property type="component" value="Unassembled WGS sequence"/>
</dbReference>
<protein>
    <submittedName>
        <fullName evidence="1">Uncharacterized protein</fullName>
    </submittedName>
</protein>
<evidence type="ECO:0000313" key="2">
    <source>
        <dbReference type="Proteomes" id="UP000306544"/>
    </source>
</evidence>
<sequence length="162" mass="17964">MTATTRATSKAKRARRDHPVNLEHRKMLRLGDEELAAVEETRRALSVVRGSEVGFSEAVRLLLTDKVGVAKVEAKAKAIVSSGSVLGEREIPQHVIDLLNDIQQRLGYAQGSLNSLSKDLVLVNDKNDGHISQHQLDRAFEDVHALRVWLETFEHKLLLGTG</sequence>
<proteinExistence type="predicted"/>
<gene>
    <name evidence="1" type="ORF">FEF27_13075</name>
</gene>
<keyword evidence="2" id="KW-1185">Reference proteome</keyword>
<reference evidence="1 2" key="1">
    <citation type="submission" date="2019-05" db="EMBL/GenBank/DDBJ databases">
        <title>Nesterenkonia sp. GY239, isolated from the Southern Atlantic Ocean.</title>
        <authorList>
            <person name="Zhang G."/>
        </authorList>
    </citation>
    <scope>NUCLEOTIDE SEQUENCE [LARGE SCALE GENOMIC DNA]</scope>
    <source>
        <strain evidence="1 2">GY239</strain>
    </source>
</reference>